<sequence length="188" mass="19949">MGNEQGQDYNVTYTLKSGQQGHIILRFAAVPSKRAIAAELERYGIEPTELLDSVFTPVGLPTYRSQVAPAQTGGTPMVPPGPLAIPSPHQTQQRPMVPVKPKSGCMLSSLLKGAVALYLFVAMVNMTAASDAVEEGRGLSDHPDRPGACVALVQDAKETGRIEDFPGHPAQLLMFGGCLLGAYETESS</sequence>
<protein>
    <submittedName>
        <fullName evidence="1">Uncharacterized protein</fullName>
    </submittedName>
</protein>
<name>A0A6B8VR37_9CORY</name>
<reference evidence="2" key="1">
    <citation type="submission" date="2019-11" db="EMBL/GenBank/DDBJ databases">
        <title>Complete genome sequence of Corynebacterium kalinowskii 1959, a novel Corynebacterium species isolated from soil of a small paddock in Vilsendorf, Germany.</title>
        <authorList>
            <person name="Schaffert L."/>
            <person name="Ruwe M."/>
            <person name="Milse J."/>
            <person name="Hanuschka K."/>
            <person name="Ortseifen V."/>
            <person name="Droste J."/>
            <person name="Brandt D."/>
            <person name="Schlueter L."/>
            <person name="Kutter Y."/>
            <person name="Vinke S."/>
            <person name="Viehoefer P."/>
            <person name="Jacob L."/>
            <person name="Luebke N.-C."/>
            <person name="Schulte-Berndt E."/>
            <person name="Hain C."/>
            <person name="Linder M."/>
            <person name="Schmidt P."/>
            <person name="Wollenschlaeger L."/>
            <person name="Luttermann T."/>
            <person name="Thieme E."/>
            <person name="Hassa J."/>
            <person name="Haak M."/>
            <person name="Wittchen M."/>
            <person name="Mentz A."/>
            <person name="Persicke M."/>
            <person name="Busche T."/>
            <person name="Ruckert C."/>
        </authorList>
    </citation>
    <scope>NUCLEOTIDE SEQUENCE [LARGE SCALE GENOMIC DNA]</scope>
    <source>
        <strain evidence="2">1959</strain>
    </source>
</reference>
<dbReference type="KEGG" id="ckw:CKALI_05940"/>
<evidence type="ECO:0000313" key="2">
    <source>
        <dbReference type="Proteomes" id="UP000427071"/>
    </source>
</evidence>
<proteinExistence type="predicted"/>
<gene>
    <name evidence="1" type="ORF">CKALI_05940</name>
</gene>
<dbReference type="EMBL" id="CP046452">
    <property type="protein sequence ID" value="QGU02057.1"/>
    <property type="molecule type" value="Genomic_DNA"/>
</dbReference>
<evidence type="ECO:0000313" key="1">
    <source>
        <dbReference type="EMBL" id="QGU02057.1"/>
    </source>
</evidence>
<accession>A0A6B8VR37</accession>
<dbReference type="RefSeq" id="WP_156192414.1">
    <property type="nucleotide sequence ID" value="NZ_CP046452.1"/>
</dbReference>
<organism evidence="1 2">
    <name type="scientific">Corynebacterium kalinowskii</name>
    <dbReference type="NCBI Taxonomy" id="2675216"/>
    <lineage>
        <taxon>Bacteria</taxon>
        <taxon>Bacillati</taxon>
        <taxon>Actinomycetota</taxon>
        <taxon>Actinomycetes</taxon>
        <taxon>Mycobacteriales</taxon>
        <taxon>Corynebacteriaceae</taxon>
        <taxon>Corynebacterium</taxon>
    </lineage>
</organism>
<dbReference type="Proteomes" id="UP000427071">
    <property type="component" value="Chromosome"/>
</dbReference>
<dbReference type="AlphaFoldDB" id="A0A6B8VR37"/>
<keyword evidence="2" id="KW-1185">Reference proteome</keyword>